<name>A0A4Z1FCF3_9HELO</name>
<feature type="compositionally biased region" description="Polar residues" evidence="1">
    <location>
        <begin position="10"/>
        <end position="26"/>
    </location>
</feature>
<feature type="region of interest" description="Disordered" evidence="1">
    <location>
        <begin position="1"/>
        <end position="109"/>
    </location>
</feature>
<proteinExistence type="predicted"/>
<dbReference type="EMBL" id="PQXI01000164">
    <property type="protein sequence ID" value="TGO22524.1"/>
    <property type="molecule type" value="Genomic_DNA"/>
</dbReference>
<comment type="caution">
    <text evidence="2">The sequence shown here is derived from an EMBL/GenBank/DDBJ whole genome shotgun (WGS) entry which is preliminary data.</text>
</comment>
<sequence length="109" mass="11883">MESRVPTAPISLSTPNGIIQATSSPDTPLDRGTSIERGREKGAVDRCSYTPLMSRGRKKKRPHLDSDPLEETQDPGLRDDSTASPVVIRPGTHRPLVIDNNGSLAVKRR</sequence>
<evidence type="ECO:0000313" key="3">
    <source>
        <dbReference type="Proteomes" id="UP000297910"/>
    </source>
</evidence>
<organism evidence="2 3">
    <name type="scientific">Botrytis paeoniae</name>
    <dbReference type="NCBI Taxonomy" id="278948"/>
    <lineage>
        <taxon>Eukaryota</taxon>
        <taxon>Fungi</taxon>
        <taxon>Dikarya</taxon>
        <taxon>Ascomycota</taxon>
        <taxon>Pezizomycotina</taxon>
        <taxon>Leotiomycetes</taxon>
        <taxon>Helotiales</taxon>
        <taxon>Sclerotiniaceae</taxon>
        <taxon>Botrytis</taxon>
    </lineage>
</organism>
<protein>
    <submittedName>
        <fullName evidence="2">Uncharacterized protein</fullName>
    </submittedName>
</protein>
<gene>
    <name evidence="2" type="ORF">BPAE_0164g00110</name>
</gene>
<reference evidence="2 3" key="1">
    <citation type="submission" date="2017-12" db="EMBL/GenBank/DDBJ databases">
        <title>Comparative genomics of Botrytis spp.</title>
        <authorList>
            <person name="Valero-Jimenez C.A."/>
            <person name="Tapia P."/>
            <person name="Veloso J."/>
            <person name="Silva-Moreno E."/>
            <person name="Staats M."/>
            <person name="Valdes J.H."/>
            <person name="Van Kan J.A.L."/>
        </authorList>
    </citation>
    <scope>NUCLEOTIDE SEQUENCE [LARGE SCALE GENOMIC DNA]</scope>
    <source>
        <strain evidence="2 3">Bp0003</strain>
    </source>
</reference>
<dbReference type="AlphaFoldDB" id="A0A4Z1FCF3"/>
<evidence type="ECO:0000256" key="1">
    <source>
        <dbReference type="SAM" id="MobiDB-lite"/>
    </source>
</evidence>
<feature type="compositionally biased region" description="Basic and acidic residues" evidence="1">
    <location>
        <begin position="33"/>
        <end position="44"/>
    </location>
</feature>
<keyword evidence="3" id="KW-1185">Reference proteome</keyword>
<evidence type="ECO:0000313" key="2">
    <source>
        <dbReference type="EMBL" id="TGO22524.1"/>
    </source>
</evidence>
<accession>A0A4Z1FCF3</accession>
<dbReference type="Proteomes" id="UP000297910">
    <property type="component" value="Unassembled WGS sequence"/>
</dbReference>